<keyword evidence="3" id="KW-1185">Reference proteome</keyword>
<feature type="domain" description="PIN" evidence="1">
    <location>
        <begin position="2"/>
        <end position="133"/>
    </location>
</feature>
<dbReference type="InterPro" id="IPR002716">
    <property type="entry name" value="PIN_dom"/>
</dbReference>
<protein>
    <submittedName>
        <fullName evidence="2">Putative nucleic-acid-binding protein</fullName>
    </submittedName>
</protein>
<dbReference type="InterPro" id="IPR029060">
    <property type="entry name" value="PIN-like_dom_sf"/>
</dbReference>
<organism evidence="2 3">
    <name type="scientific">Microbulbifer rhizosphaerae</name>
    <dbReference type="NCBI Taxonomy" id="1562603"/>
    <lineage>
        <taxon>Bacteria</taxon>
        <taxon>Pseudomonadati</taxon>
        <taxon>Pseudomonadota</taxon>
        <taxon>Gammaproteobacteria</taxon>
        <taxon>Cellvibrionales</taxon>
        <taxon>Microbulbiferaceae</taxon>
        <taxon>Microbulbifer</taxon>
    </lineage>
</organism>
<dbReference type="AlphaFoldDB" id="A0A7W4Z9E5"/>
<gene>
    <name evidence="2" type="ORF">FHS09_002440</name>
</gene>
<name>A0A7W4Z9E5_9GAMM</name>
<dbReference type="PANTHER" id="PTHR39664:SF2">
    <property type="entry name" value="NUCLEIC ACID-BINDING PROTEIN, CONTAINING PIN DOMAIN-RELATED"/>
    <property type="match status" value="1"/>
</dbReference>
<evidence type="ECO:0000259" key="1">
    <source>
        <dbReference type="Pfam" id="PF01850"/>
    </source>
</evidence>
<dbReference type="RefSeq" id="WP_183460167.1">
    <property type="nucleotide sequence ID" value="NZ_JACHWZ010000010.1"/>
</dbReference>
<evidence type="ECO:0000313" key="2">
    <source>
        <dbReference type="EMBL" id="MBB3061602.1"/>
    </source>
</evidence>
<dbReference type="PANTHER" id="PTHR39664">
    <property type="match status" value="1"/>
</dbReference>
<proteinExistence type="predicted"/>
<dbReference type="Gene3D" id="3.40.50.1010">
    <property type="entry name" value="5'-nuclease"/>
    <property type="match status" value="1"/>
</dbReference>
<comment type="caution">
    <text evidence="2">The sequence shown here is derived from an EMBL/GenBank/DDBJ whole genome shotgun (WGS) entry which is preliminary data.</text>
</comment>
<dbReference type="SUPFAM" id="SSF88723">
    <property type="entry name" value="PIN domain-like"/>
    <property type="match status" value="1"/>
</dbReference>
<dbReference type="CDD" id="cd18683">
    <property type="entry name" value="PIN_VapC-like"/>
    <property type="match status" value="1"/>
</dbReference>
<accession>A0A7W4Z9E5</accession>
<evidence type="ECO:0000313" key="3">
    <source>
        <dbReference type="Proteomes" id="UP000535937"/>
    </source>
</evidence>
<reference evidence="2 3" key="1">
    <citation type="submission" date="2020-08" db="EMBL/GenBank/DDBJ databases">
        <title>Genomic Encyclopedia of Type Strains, Phase III (KMG-III): the genomes of soil and plant-associated and newly described type strains.</title>
        <authorList>
            <person name="Whitman W."/>
        </authorList>
    </citation>
    <scope>NUCLEOTIDE SEQUENCE [LARGE SCALE GENOMIC DNA]</scope>
    <source>
        <strain evidence="2 3">CECT 8799</strain>
    </source>
</reference>
<dbReference type="EMBL" id="JACHWZ010000010">
    <property type="protein sequence ID" value="MBB3061602.1"/>
    <property type="molecule type" value="Genomic_DNA"/>
</dbReference>
<sequence length="144" mass="16102">MIAVDTNILLRYLLADDETQSRKASTLINGSQSVLVTDVVLAETIWTLKGKKYKLDRDAIIRVINALFEEPNIHFEDGQTVWRALCDYRKARSVKSGGKRKLADFPDALIVNKAQSYARDCGERLSGVFTFDTAAQVLPGTRKP</sequence>
<dbReference type="Proteomes" id="UP000535937">
    <property type="component" value="Unassembled WGS sequence"/>
</dbReference>
<dbReference type="Pfam" id="PF01850">
    <property type="entry name" value="PIN"/>
    <property type="match status" value="1"/>
</dbReference>